<keyword evidence="4" id="KW-0067">ATP-binding</keyword>
<gene>
    <name evidence="8" type="ORF">LRAMOSA04765</name>
</gene>
<keyword evidence="2" id="KW-0963">Cytoplasm</keyword>
<evidence type="ECO:0000256" key="6">
    <source>
        <dbReference type="PROSITE-ProRule" id="PRU00283"/>
    </source>
</evidence>
<dbReference type="PANTHER" id="PTHR47969:SF15">
    <property type="entry name" value="CHROMOSOME-ASSOCIATED KINESIN KIF4A-RELATED"/>
    <property type="match status" value="1"/>
</dbReference>
<dbReference type="GO" id="GO:0005875">
    <property type="term" value="C:microtubule associated complex"/>
    <property type="evidence" value="ECO:0007669"/>
    <property type="project" value="TreeGrafter"/>
</dbReference>
<dbReference type="GO" id="GO:0003777">
    <property type="term" value="F:microtubule motor activity"/>
    <property type="evidence" value="ECO:0007669"/>
    <property type="project" value="InterPro"/>
</dbReference>
<dbReference type="PANTHER" id="PTHR47969">
    <property type="entry name" value="CHROMOSOME-ASSOCIATED KINESIN KIF4A-RELATED"/>
    <property type="match status" value="1"/>
</dbReference>
<evidence type="ECO:0000256" key="3">
    <source>
        <dbReference type="ARBA" id="ARBA00022741"/>
    </source>
</evidence>
<name>A0A077WY87_9FUNG</name>
<organism evidence="8">
    <name type="scientific">Lichtheimia ramosa</name>
    <dbReference type="NCBI Taxonomy" id="688394"/>
    <lineage>
        <taxon>Eukaryota</taxon>
        <taxon>Fungi</taxon>
        <taxon>Fungi incertae sedis</taxon>
        <taxon>Mucoromycota</taxon>
        <taxon>Mucoromycotina</taxon>
        <taxon>Mucoromycetes</taxon>
        <taxon>Mucorales</taxon>
        <taxon>Lichtheimiaceae</taxon>
        <taxon>Lichtheimia</taxon>
    </lineage>
</organism>
<dbReference type="Gene3D" id="3.40.850.10">
    <property type="entry name" value="Kinesin motor domain"/>
    <property type="match status" value="1"/>
</dbReference>
<evidence type="ECO:0000313" key="8">
    <source>
        <dbReference type="EMBL" id="CDS12571.1"/>
    </source>
</evidence>
<dbReference type="OrthoDB" id="3176171at2759"/>
<proteinExistence type="inferred from homology"/>
<comment type="subcellular location">
    <subcellularLocation>
        <location evidence="1">Cytoplasm</location>
    </subcellularLocation>
</comment>
<dbReference type="PROSITE" id="PS50067">
    <property type="entry name" value="KINESIN_MOTOR_2"/>
    <property type="match status" value="1"/>
</dbReference>
<dbReference type="InterPro" id="IPR027640">
    <property type="entry name" value="Kinesin-like_fam"/>
</dbReference>
<dbReference type="EMBL" id="LK023357">
    <property type="protein sequence ID" value="CDS12571.1"/>
    <property type="molecule type" value="Genomic_DNA"/>
</dbReference>
<sequence>MSQSSSVRVAVRVRPLTEQEKSQHHHQQGVVRFVPDQPQITIGHEQRSFTFDYAYPPTAEQQTVYSTSIMPLLHKFLDG</sequence>
<dbReference type="AlphaFoldDB" id="A0A077WY87"/>
<accession>A0A077WY87</accession>
<evidence type="ECO:0000256" key="4">
    <source>
        <dbReference type="ARBA" id="ARBA00022840"/>
    </source>
</evidence>
<keyword evidence="3" id="KW-0547">Nucleotide-binding</keyword>
<dbReference type="GO" id="GO:0008017">
    <property type="term" value="F:microtubule binding"/>
    <property type="evidence" value="ECO:0007669"/>
    <property type="project" value="InterPro"/>
</dbReference>
<dbReference type="GO" id="GO:0005524">
    <property type="term" value="F:ATP binding"/>
    <property type="evidence" value="ECO:0007669"/>
    <property type="project" value="UniProtKB-KW"/>
</dbReference>
<evidence type="ECO:0000256" key="2">
    <source>
        <dbReference type="ARBA" id="ARBA00022490"/>
    </source>
</evidence>
<dbReference type="InterPro" id="IPR036961">
    <property type="entry name" value="Kinesin_motor_dom_sf"/>
</dbReference>
<reference evidence="8" key="1">
    <citation type="journal article" date="2014" name="Genome Announc.">
        <title>De novo whole-genome sequence and genome annotation of Lichtheimia ramosa.</title>
        <authorList>
            <person name="Linde J."/>
            <person name="Schwartze V."/>
            <person name="Binder U."/>
            <person name="Lass-Florl C."/>
            <person name="Voigt K."/>
            <person name="Horn F."/>
        </authorList>
    </citation>
    <scope>NUCLEOTIDE SEQUENCE</scope>
    <source>
        <strain evidence="8">JMRC FSU:6197</strain>
    </source>
</reference>
<feature type="domain" description="Kinesin motor" evidence="7">
    <location>
        <begin position="6"/>
        <end position="79"/>
    </location>
</feature>
<dbReference type="GO" id="GO:0005737">
    <property type="term" value="C:cytoplasm"/>
    <property type="evidence" value="ECO:0007669"/>
    <property type="project" value="UniProtKB-SubCell"/>
</dbReference>
<dbReference type="InterPro" id="IPR001752">
    <property type="entry name" value="Kinesin_motor_dom"/>
</dbReference>
<comment type="similarity">
    <text evidence="6">Belongs to the TRAFAC class myosin-kinesin ATPase superfamily. Kinesin family.</text>
</comment>
<evidence type="ECO:0000256" key="5">
    <source>
        <dbReference type="ARBA" id="ARBA00023054"/>
    </source>
</evidence>
<evidence type="ECO:0000259" key="7">
    <source>
        <dbReference type="PROSITE" id="PS50067"/>
    </source>
</evidence>
<keyword evidence="5" id="KW-0175">Coiled coil</keyword>
<dbReference type="InterPro" id="IPR027417">
    <property type="entry name" value="P-loop_NTPase"/>
</dbReference>
<dbReference type="SUPFAM" id="SSF52540">
    <property type="entry name" value="P-loop containing nucleoside triphosphate hydrolases"/>
    <property type="match status" value="1"/>
</dbReference>
<dbReference type="GO" id="GO:0007018">
    <property type="term" value="P:microtubule-based movement"/>
    <property type="evidence" value="ECO:0007669"/>
    <property type="project" value="InterPro"/>
</dbReference>
<protein>
    <recommendedName>
        <fullName evidence="7">Kinesin motor domain-containing protein</fullName>
    </recommendedName>
</protein>
<dbReference type="GO" id="GO:0051231">
    <property type="term" value="P:spindle elongation"/>
    <property type="evidence" value="ECO:0007669"/>
    <property type="project" value="TreeGrafter"/>
</dbReference>
<dbReference type="Pfam" id="PF00225">
    <property type="entry name" value="Kinesin"/>
    <property type="match status" value="1"/>
</dbReference>
<comment type="caution">
    <text evidence="6">Lacks conserved residue(s) required for the propagation of feature annotation.</text>
</comment>
<evidence type="ECO:0000256" key="1">
    <source>
        <dbReference type="ARBA" id="ARBA00004496"/>
    </source>
</evidence>
<dbReference type="GO" id="GO:0007052">
    <property type="term" value="P:mitotic spindle organization"/>
    <property type="evidence" value="ECO:0007669"/>
    <property type="project" value="TreeGrafter"/>
</dbReference>